<dbReference type="Pfam" id="PF05637">
    <property type="entry name" value="Glyco_transf_34"/>
    <property type="match status" value="1"/>
</dbReference>
<dbReference type="PANTHER" id="PTHR31306">
    <property type="entry name" value="ALPHA-1,6-MANNOSYLTRANSFERASE MNN11-RELATED"/>
    <property type="match status" value="1"/>
</dbReference>
<evidence type="ECO:0000256" key="2">
    <source>
        <dbReference type="ARBA" id="ARBA00022676"/>
    </source>
</evidence>
<dbReference type="Gene3D" id="3.90.550.10">
    <property type="entry name" value="Spore Coat Polysaccharide Biosynthesis Protein SpsA, Chain A"/>
    <property type="match status" value="1"/>
</dbReference>
<dbReference type="Proteomes" id="UP001197093">
    <property type="component" value="Unassembled WGS sequence"/>
</dbReference>
<evidence type="ECO:0000256" key="1">
    <source>
        <dbReference type="ARBA" id="ARBA00005664"/>
    </source>
</evidence>
<keyword evidence="5" id="KW-0472">Membrane</keyword>
<dbReference type="PANTHER" id="PTHR31306:SF10">
    <property type="entry name" value="ALPHA-1,6-MANNOSYLTRANSFERASE MNN11-RELATED"/>
    <property type="match status" value="1"/>
</dbReference>
<feature type="region of interest" description="Disordered" evidence="4">
    <location>
        <begin position="1"/>
        <end position="22"/>
    </location>
</feature>
<evidence type="ECO:0000313" key="7">
    <source>
        <dbReference type="Proteomes" id="UP001197093"/>
    </source>
</evidence>
<gene>
    <name evidence="6" type="ORF">NEMBOFW57_004423</name>
</gene>
<dbReference type="AlphaFoldDB" id="A0AAD4F9I2"/>
<keyword evidence="5" id="KW-1133">Transmembrane helix</keyword>
<dbReference type="EMBL" id="JAHCVI010000001">
    <property type="protein sequence ID" value="KAG7294352.1"/>
    <property type="molecule type" value="Genomic_DNA"/>
</dbReference>
<keyword evidence="2" id="KW-0328">Glycosyltransferase</keyword>
<sequence length="315" mass="35597">MHFALPPRKTSQPPPYLPRSTRLPGLRRSRLKLIALAGLAFLAFIYLVTRPSSSAHHAPSRRAPKGNPPVVVVTVLDYSKYSNAYLQTVKENREQYAKKHGYQTLFAQIGDYDLHGAPFSWTAVVAMRDALSKFPDASYVWYLDASGFIMNPKLKIEQDIMAPARLDTLMKKEFPVVPPDSIIKTFSHTTGQDVDLVLTQEMDGLSAASFIVKNGEWAQFFLETWLDPLYRSYNFQKAETHALEHIVQWHPTLLSRLAIVDQRVLNSYAKGPKQGEYKDGDLVVRFPDCAASGAKTCEIESQAFVQAWRRVFAAY</sequence>
<dbReference type="FunFam" id="3.90.550.10:FF:000149">
    <property type="entry name" value="Alpha-1,6-mannosyltransferase subunit"/>
    <property type="match status" value="1"/>
</dbReference>
<evidence type="ECO:0000313" key="6">
    <source>
        <dbReference type="EMBL" id="KAG7294352.1"/>
    </source>
</evidence>
<organism evidence="6 7">
    <name type="scientific">Staphylotrichum longicolle</name>
    <dbReference type="NCBI Taxonomy" id="669026"/>
    <lineage>
        <taxon>Eukaryota</taxon>
        <taxon>Fungi</taxon>
        <taxon>Dikarya</taxon>
        <taxon>Ascomycota</taxon>
        <taxon>Pezizomycotina</taxon>
        <taxon>Sordariomycetes</taxon>
        <taxon>Sordariomycetidae</taxon>
        <taxon>Sordariales</taxon>
        <taxon>Chaetomiaceae</taxon>
        <taxon>Staphylotrichum</taxon>
    </lineage>
</organism>
<keyword evidence="5" id="KW-0812">Transmembrane</keyword>
<evidence type="ECO:0000256" key="3">
    <source>
        <dbReference type="ARBA" id="ARBA00022679"/>
    </source>
</evidence>
<dbReference type="GO" id="GO:0006487">
    <property type="term" value="P:protein N-linked glycosylation"/>
    <property type="evidence" value="ECO:0007669"/>
    <property type="project" value="TreeGrafter"/>
</dbReference>
<feature type="transmembrane region" description="Helical" evidence="5">
    <location>
        <begin position="31"/>
        <end position="49"/>
    </location>
</feature>
<keyword evidence="3" id="KW-0808">Transferase</keyword>
<dbReference type="InterPro" id="IPR029044">
    <property type="entry name" value="Nucleotide-diphossugar_trans"/>
</dbReference>
<evidence type="ECO:0008006" key="8">
    <source>
        <dbReference type="Google" id="ProtNLM"/>
    </source>
</evidence>
<name>A0AAD4F9I2_9PEZI</name>
<reference evidence="6" key="1">
    <citation type="submission" date="2023-02" db="EMBL/GenBank/DDBJ databases">
        <authorList>
            <person name="Palmer J.M."/>
        </authorList>
    </citation>
    <scope>NUCLEOTIDE SEQUENCE</scope>
    <source>
        <strain evidence="6">FW57</strain>
    </source>
</reference>
<dbReference type="InterPro" id="IPR008630">
    <property type="entry name" value="Glyco_trans_34"/>
</dbReference>
<comment type="similarity">
    <text evidence="1">Belongs to the glycosyltransferase 34 family.</text>
</comment>
<evidence type="ECO:0000256" key="5">
    <source>
        <dbReference type="SAM" id="Phobius"/>
    </source>
</evidence>
<proteinExistence type="inferred from homology"/>
<dbReference type="GO" id="GO:0000009">
    <property type="term" value="F:alpha-1,6-mannosyltransferase activity"/>
    <property type="evidence" value="ECO:0007669"/>
    <property type="project" value="TreeGrafter"/>
</dbReference>
<evidence type="ECO:0000256" key="4">
    <source>
        <dbReference type="SAM" id="MobiDB-lite"/>
    </source>
</evidence>
<protein>
    <recommendedName>
        <fullName evidence="8">Alpha-1,2-galactosyltransferase</fullName>
    </recommendedName>
</protein>
<accession>A0AAD4F9I2</accession>
<keyword evidence="7" id="KW-1185">Reference proteome</keyword>
<comment type="caution">
    <text evidence="6">The sequence shown here is derived from an EMBL/GenBank/DDBJ whole genome shotgun (WGS) entry which is preliminary data.</text>
</comment>
<dbReference type="GO" id="GO:0000136">
    <property type="term" value="C:mannan polymerase complex"/>
    <property type="evidence" value="ECO:0007669"/>
    <property type="project" value="TreeGrafter"/>
</dbReference>